<organism evidence="8 9">
    <name type="scientific">Corynebacterium guangdongense</name>
    <dbReference type="NCBI Taxonomy" id="1783348"/>
    <lineage>
        <taxon>Bacteria</taxon>
        <taxon>Bacillati</taxon>
        <taxon>Actinomycetota</taxon>
        <taxon>Actinomycetes</taxon>
        <taxon>Mycobacteriales</taxon>
        <taxon>Corynebacteriaceae</taxon>
        <taxon>Corynebacterium</taxon>
    </lineage>
</organism>
<dbReference type="PANTHER" id="PTHR30346:SF0">
    <property type="entry name" value="HCA OPERON TRANSCRIPTIONAL ACTIVATOR HCAR"/>
    <property type="match status" value="1"/>
</dbReference>
<keyword evidence="5" id="KW-0804">Transcription</keyword>
<dbReference type="InterPro" id="IPR005119">
    <property type="entry name" value="LysR_subst-bd"/>
</dbReference>
<feature type="compositionally biased region" description="Basic and acidic residues" evidence="6">
    <location>
        <begin position="193"/>
        <end position="216"/>
    </location>
</feature>
<evidence type="ECO:0000313" key="9">
    <source>
        <dbReference type="Proteomes" id="UP001180840"/>
    </source>
</evidence>
<dbReference type="Pfam" id="PF03466">
    <property type="entry name" value="LysR_substrate"/>
    <property type="match status" value="2"/>
</dbReference>
<protein>
    <submittedName>
        <fullName evidence="8">DNA-binding transcriptional LysR family regulator</fullName>
    </submittedName>
</protein>
<evidence type="ECO:0000256" key="4">
    <source>
        <dbReference type="ARBA" id="ARBA00023159"/>
    </source>
</evidence>
<evidence type="ECO:0000256" key="2">
    <source>
        <dbReference type="ARBA" id="ARBA00023015"/>
    </source>
</evidence>
<dbReference type="EMBL" id="JAVDXZ010000001">
    <property type="protein sequence ID" value="MDR7328932.1"/>
    <property type="molecule type" value="Genomic_DNA"/>
</dbReference>
<comment type="similarity">
    <text evidence="1">Belongs to the LysR transcriptional regulatory family.</text>
</comment>
<accession>A0ABU1ZXJ4</accession>
<evidence type="ECO:0000313" key="8">
    <source>
        <dbReference type="EMBL" id="MDR7328932.1"/>
    </source>
</evidence>
<evidence type="ECO:0000259" key="7">
    <source>
        <dbReference type="Pfam" id="PF03466"/>
    </source>
</evidence>
<proteinExistence type="inferred from homology"/>
<evidence type="ECO:0000256" key="5">
    <source>
        <dbReference type="ARBA" id="ARBA00023163"/>
    </source>
</evidence>
<dbReference type="PANTHER" id="PTHR30346">
    <property type="entry name" value="TRANSCRIPTIONAL DUAL REGULATOR HCAR-RELATED"/>
    <property type="match status" value="1"/>
</dbReference>
<reference evidence="8" key="1">
    <citation type="submission" date="2023-07" db="EMBL/GenBank/DDBJ databases">
        <title>Sequencing the genomes of 1000 actinobacteria strains.</title>
        <authorList>
            <person name="Klenk H.-P."/>
        </authorList>
    </citation>
    <scope>NUCLEOTIDE SEQUENCE</scope>
    <source>
        <strain evidence="8">DSM 107476</strain>
    </source>
</reference>
<sequence length="224" mass="24752">MLTLAFVTGTEPGKWFHRFRQRTEHGGLLTLDSDDALGLVLDGSADLALARLPDARLTEDFHTVRLYEEARGVAVPKDSIFAELGEKVLARDLEGEILNYRIAEDGSIDYGELRAALQVVGANVGIAIAPRPLIRVLSKKQVVALELVDRSVPGTEIALVWRREADSDAIQDFVGIARGRTTNSSRQAAPKRSAREKTLAKQERRGRPNFRIDKSGGKGRRRSR</sequence>
<keyword evidence="3 8" id="KW-0238">DNA-binding</keyword>
<keyword evidence="9" id="KW-1185">Reference proteome</keyword>
<dbReference type="SUPFAM" id="SSF53850">
    <property type="entry name" value="Periplasmic binding protein-like II"/>
    <property type="match status" value="1"/>
</dbReference>
<comment type="caution">
    <text evidence="8">The sequence shown here is derived from an EMBL/GenBank/DDBJ whole genome shotgun (WGS) entry which is preliminary data.</text>
</comment>
<gene>
    <name evidence="8" type="ORF">J2S39_000608</name>
</gene>
<dbReference type="Proteomes" id="UP001180840">
    <property type="component" value="Unassembled WGS sequence"/>
</dbReference>
<dbReference type="GO" id="GO:0003677">
    <property type="term" value="F:DNA binding"/>
    <property type="evidence" value="ECO:0007669"/>
    <property type="project" value="UniProtKB-KW"/>
</dbReference>
<evidence type="ECO:0000256" key="3">
    <source>
        <dbReference type="ARBA" id="ARBA00023125"/>
    </source>
</evidence>
<dbReference type="Gene3D" id="3.40.190.10">
    <property type="entry name" value="Periplasmic binding protein-like II"/>
    <property type="match status" value="2"/>
</dbReference>
<dbReference type="RefSeq" id="WP_290197919.1">
    <property type="nucleotide sequence ID" value="NZ_CP047654.1"/>
</dbReference>
<feature type="domain" description="LysR substrate-binding" evidence="7">
    <location>
        <begin position="107"/>
        <end position="179"/>
    </location>
</feature>
<feature type="domain" description="LysR substrate-binding" evidence="7">
    <location>
        <begin position="28"/>
        <end position="96"/>
    </location>
</feature>
<keyword evidence="4" id="KW-0010">Activator</keyword>
<name>A0ABU1ZXJ4_9CORY</name>
<dbReference type="CDD" id="cd05466">
    <property type="entry name" value="PBP2_LTTR_substrate"/>
    <property type="match status" value="1"/>
</dbReference>
<keyword evidence="2" id="KW-0805">Transcription regulation</keyword>
<feature type="region of interest" description="Disordered" evidence="6">
    <location>
        <begin position="181"/>
        <end position="224"/>
    </location>
</feature>
<evidence type="ECO:0000256" key="1">
    <source>
        <dbReference type="ARBA" id="ARBA00009437"/>
    </source>
</evidence>
<evidence type="ECO:0000256" key="6">
    <source>
        <dbReference type="SAM" id="MobiDB-lite"/>
    </source>
</evidence>